<feature type="signal peptide" evidence="3">
    <location>
        <begin position="1"/>
        <end position="22"/>
    </location>
</feature>
<dbReference type="EMBL" id="JH431812">
    <property type="status" value="NOT_ANNOTATED_CDS"/>
    <property type="molecule type" value="Genomic_DNA"/>
</dbReference>
<keyword evidence="3" id="KW-0732">Signal</keyword>
<dbReference type="PANTHER" id="PTHR13341">
    <property type="entry name" value="MIR-INTERACTING SAPOSIN-LIKE PROTEIN"/>
    <property type="match status" value="1"/>
</dbReference>
<dbReference type="Gene3D" id="1.10.225.10">
    <property type="entry name" value="Saposin-like"/>
    <property type="match status" value="1"/>
</dbReference>
<dbReference type="PROSITE" id="PS50015">
    <property type="entry name" value="SAP_B"/>
    <property type="match status" value="1"/>
</dbReference>
<evidence type="ECO:0000256" key="1">
    <source>
        <dbReference type="ARBA" id="ARBA00007285"/>
    </source>
</evidence>
<dbReference type="EnsemblMetazoa" id="SMAR007926-RA">
    <property type="protein sequence ID" value="SMAR007926-PA"/>
    <property type="gene ID" value="SMAR007926"/>
</dbReference>
<dbReference type="PANTHER" id="PTHR13341:SF2">
    <property type="entry name" value="PROTEIN SEELE"/>
    <property type="match status" value="1"/>
</dbReference>
<feature type="domain" description="Saposin B-type" evidence="4">
    <location>
        <begin position="24"/>
        <end position="176"/>
    </location>
</feature>
<dbReference type="Proteomes" id="UP000014500">
    <property type="component" value="Unassembled WGS sequence"/>
</dbReference>
<evidence type="ECO:0000256" key="2">
    <source>
        <dbReference type="ARBA" id="ARBA00023157"/>
    </source>
</evidence>
<dbReference type="InterPro" id="IPR008139">
    <property type="entry name" value="SaposinB_dom"/>
</dbReference>
<dbReference type="InterPro" id="IPR021852">
    <property type="entry name" value="DUF3456"/>
</dbReference>
<dbReference type="AlphaFoldDB" id="T1J2X4"/>
<sequence length="190" mass="22150">MDFTNTLCLFIVLLSTTRTSDADPELKCLVCRKVVDEIEHIIKKENPNKKIQVGGYRIDDKGDQKQNQIPYAGSEIHIHDILDQFCDRMDDYAQGKFKDTGERTIIKLIGSDGKMNVDMSKVDLLPDPDLNKMLKYYCENFLEDFEDELVNVFTKKFKDPDIELCTKTADWCQDNLQNDEDYNFEDRDEL</sequence>
<dbReference type="GO" id="GO:0005783">
    <property type="term" value="C:endoplasmic reticulum"/>
    <property type="evidence" value="ECO:0007669"/>
    <property type="project" value="TreeGrafter"/>
</dbReference>
<dbReference type="HOGENOM" id="CLU_095726_0_0_1"/>
<dbReference type="InterPro" id="IPR042415">
    <property type="entry name" value="CNPY"/>
</dbReference>
<reference evidence="5" key="2">
    <citation type="submission" date="2015-02" db="UniProtKB">
        <authorList>
            <consortium name="EnsemblMetazoa"/>
        </authorList>
    </citation>
    <scope>IDENTIFICATION</scope>
</reference>
<feature type="chain" id="PRO_5004590253" description="Saposin B-type domain-containing protein" evidence="3">
    <location>
        <begin position="23"/>
        <end position="190"/>
    </location>
</feature>
<evidence type="ECO:0000313" key="6">
    <source>
        <dbReference type="Proteomes" id="UP000014500"/>
    </source>
</evidence>
<protein>
    <recommendedName>
        <fullName evidence="4">Saposin B-type domain-containing protein</fullName>
    </recommendedName>
</protein>
<evidence type="ECO:0000313" key="5">
    <source>
        <dbReference type="EnsemblMetazoa" id="SMAR007926-PA"/>
    </source>
</evidence>
<proteinExistence type="inferred from homology"/>
<dbReference type="Pfam" id="PF11938">
    <property type="entry name" value="DUF3456"/>
    <property type="match status" value="1"/>
</dbReference>
<organism evidence="5 6">
    <name type="scientific">Strigamia maritima</name>
    <name type="common">European centipede</name>
    <name type="synonym">Geophilus maritimus</name>
    <dbReference type="NCBI Taxonomy" id="126957"/>
    <lineage>
        <taxon>Eukaryota</taxon>
        <taxon>Metazoa</taxon>
        <taxon>Ecdysozoa</taxon>
        <taxon>Arthropoda</taxon>
        <taxon>Myriapoda</taxon>
        <taxon>Chilopoda</taxon>
        <taxon>Pleurostigmophora</taxon>
        <taxon>Geophilomorpha</taxon>
        <taxon>Linotaeniidae</taxon>
        <taxon>Strigamia</taxon>
    </lineage>
</organism>
<keyword evidence="2" id="KW-1015">Disulfide bond</keyword>
<name>T1J2X4_STRMM</name>
<evidence type="ECO:0000259" key="4">
    <source>
        <dbReference type="PROSITE" id="PS50015"/>
    </source>
</evidence>
<dbReference type="eggNOG" id="KOG3782">
    <property type="taxonomic scope" value="Eukaryota"/>
</dbReference>
<keyword evidence="6" id="KW-1185">Reference proteome</keyword>
<dbReference type="PhylomeDB" id="T1J2X4"/>
<evidence type="ECO:0000256" key="3">
    <source>
        <dbReference type="SAM" id="SignalP"/>
    </source>
</evidence>
<dbReference type="STRING" id="126957.T1J2X4"/>
<reference evidence="6" key="1">
    <citation type="submission" date="2011-05" db="EMBL/GenBank/DDBJ databases">
        <authorList>
            <person name="Richards S.R."/>
            <person name="Qu J."/>
            <person name="Jiang H."/>
            <person name="Jhangiani S.N."/>
            <person name="Agravi P."/>
            <person name="Goodspeed R."/>
            <person name="Gross S."/>
            <person name="Mandapat C."/>
            <person name="Jackson L."/>
            <person name="Mathew T."/>
            <person name="Pu L."/>
            <person name="Thornton R."/>
            <person name="Saada N."/>
            <person name="Wilczek-Boney K.B."/>
            <person name="Lee S."/>
            <person name="Kovar C."/>
            <person name="Wu Y."/>
            <person name="Scherer S.E."/>
            <person name="Worley K.C."/>
            <person name="Muzny D.M."/>
            <person name="Gibbs R."/>
        </authorList>
    </citation>
    <scope>NUCLEOTIDE SEQUENCE</scope>
    <source>
        <strain evidence="6">Brora</strain>
    </source>
</reference>
<accession>T1J2X4</accession>
<comment type="similarity">
    <text evidence="1">Belongs to the canopy family.</text>
</comment>
<dbReference type="OMA" id="NACNDFI"/>